<evidence type="ECO:0000313" key="2">
    <source>
        <dbReference type="EMBL" id="TNN57218.1"/>
    </source>
</evidence>
<protein>
    <submittedName>
        <fullName evidence="2">Uncharacterized protein</fullName>
    </submittedName>
</protein>
<keyword evidence="3" id="KW-1185">Reference proteome</keyword>
<organism evidence="2 3">
    <name type="scientific">Liparis tanakae</name>
    <name type="common">Tanaka's snailfish</name>
    <dbReference type="NCBI Taxonomy" id="230148"/>
    <lineage>
        <taxon>Eukaryota</taxon>
        <taxon>Metazoa</taxon>
        <taxon>Chordata</taxon>
        <taxon>Craniata</taxon>
        <taxon>Vertebrata</taxon>
        <taxon>Euteleostomi</taxon>
        <taxon>Actinopterygii</taxon>
        <taxon>Neopterygii</taxon>
        <taxon>Teleostei</taxon>
        <taxon>Neoteleostei</taxon>
        <taxon>Acanthomorphata</taxon>
        <taxon>Eupercaria</taxon>
        <taxon>Perciformes</taxon>
        <taxon>Cottioidei</taxon>
        <taxon>Cottales</taxon>
        <taxon>Liparidae</taxon>
        <taxon>Liparis</taxon>
    </lineage>
</organism>
<comment type="caution">
    <text evidence="2">The sequence shown here is derived from an EMBL/GenBank/DDBJ whole genome shotgun (WGS) entry which is preliminary data.</text>
</comment>
<dbReference type="Proteomes" id="UP000314294">
    <property type="component" value="Unassembled WGS sequence"/>
</dbReference>
<evidence type="ECO:0000256" key="1">
    <source>
        <dbReference type="SAM" id="MobiDB-lite"/>
    </source>
</evidence>
<gene>
    <name evidence="2" type="ORF">EYF80_032552</name>
</gene>
<dbReference type="EMBL" id="SRLO01000410">
    <property type="protein sequence ID" value="TNN57218.1"/>
    <property type="molecule type" value="Genomic_DNA"/>
</dbReference>
<feature type="region of interest" description="Disordered" evidence="1">
    <location>
        <begin position="1"/>
        <end position="27"/>
    </location>
</feature>
<sequence>MRHSGDVFQSAGVSQQPHDALPGYQPISAAEGRHDSLASHLSLNCFALAGAGPLVTLLFQTAELVPGANCFSQHKCPPQTDRRKVAESEGEGAKREEWRLKDEENRGAAPMHTRSPPCQHTHPPRNDSVRQALCLRSLSEH</sequence>
<dbReference type="AlphaFoldDB" id="A0A4Z2GUE3"/>
<accession>A0A4Z2GUE3</accession>
<name>A0A4Z2GUE3_9TELE</name>
<feature type="compositionally biased region" description="Basic and acidic residues" evidence="1">
    <location>
        <begin position="80"/>
        <end position="106"/>
    </location>
</feature>
<proteinExistence type="predicted"/>
<reference evidence="2 3" key="1">
    <citation type="submission" date="2019-03" db="EMBL/GenBank/DDBJ databases">
        <title>First draft genome of Liparis tanakae, snailfish: a comprehensive survey of snailfish specific genes.</title>
        <authorList>
            <person name="Kim W."/>
            <person name="Song I."/>
            <person name="Jeong J.-H."/>
            <person name="Kim D."/>
            <person name="Kim S."/>
            <person name="Ryu S."/>
            <person name="Song J.Y."/>
            <person name="Lee S.K."/>
        </authorList>
    </citation>
    <scope>NUCLEOTIDE SEQUENCE [LARGE SCALE GENOMIC DNA]</scope>
    <source>
        <tissue evidence="2">Muscle</tissue>
    </source>
</reference>
<evidence type="ECO:0000313" key="3">
    <source>
        <dbReference type="Proteomes" id="UP000314294"/>
    </source>
</evidence>
<feature type="region of interest" description="Disordered" evidence="1">
    <location>
        <begin position="75"/>
        <end position="130"/>
    </location>
</feature>